<reference evidence="4 5" key="1">
    <citation type="submission" date="2016-11" db="EMBL/GenBank/DDBJ databases">
        <title>Draft Genome Sequences of Nine Cyanobacterial Strains from Diverse Habitats.</title>
        <authorList>
            <person name="Zhu T."/>
            <person name="Hou S."/>
            <person name="Lu X."/>
            <person name="Hess W.R."/>
        </authorList>
    </citation>
    <scope>NUCLEOTIDE SEQUENCE [LARGE SCALE GENOMIC DNA]</scope>
    <source>
        <strain evidence="4 5">NIES-592</strain>
    </source>
</reference>
<evidence type="ECO:0000313" key="4">
    <source>
        <dbReference type="EMBL" id="OKH10915.1"/>
    </source>
</evidence>
<keyword evidence="2" id="KW-0812">Transmembrane</keyword>
<keyword evidence="5" id="KW-1185">Reference proteome</keyword>
<dbReference type="InterPro" id="IPR003646">
    <property type="entry name" value="SH3-like_bac-type"/>
</dbReference>
<organism evidence="4 5">
    <name type="scientific">Fischerella major NIES-592</name>
    <dbReference type="NCBI Taxonomy" id="210994"/>
    <lineage>
        <taxon>Bacteria</taxon>
        <taxon>Bacillati</taxon>
        <taxon>Cyanobacteriota</taxon>
        <taxon>Cyanophyceae</taxon>
        <taxon>Nostocales</taxon>
        <taxon>Hapalosiphonaceae</taxon>
        <taxon>Fischerella</taxon>
    </lineage>
</organism>
<dbReference type="SMART" id="SM00287">
    <property type="entry name" value="SH3b"/>
    <property type="match status" value="1"/>
</dbReference>
<evidence type="ECO:0000259" key="3">
    <source>
        <dbReference type="PROSITE" id="PS51781"/>
    </source>
</evidence>
<gene>
    <name evidence="4" type="ORF">NIES592_23575</name>
</gene>
<dbReference type="Pfam" id="PF08239">
    <property type="entry name" value="SH3_3"/>
    <property type="match status" value="1"/>
</dbReference>
<dbReference type="OrthoDB" id="573524at2"/>
<feature type="transmembrane region" description="Helical" evidence="2">
    <location>
        <begin position="6"/>
        <end position="30"/>
    </location>
</feature>
<feature type="compositionally biased region" description="Acidic residues" evidence="1">
    <location>
        <begin position="165"/>
        <end position="177"/>
    </location>
</feature>
<name>A0A1U7GSV1_9CYAN</name>
<dbReference type="AlphaFoldDB" id="A0A1U7GSV1"/>
<comment type="caution">
    <text evidence="4">The sequence shown here is derived from an EMBL/GenBank/DDBJ whole genome shotgun (WGS) entry which is preliminary data.</text>
</comment>
<evidence type="ECO:0000313" key="5">
    <source>
        <dbReference type="Proteomes" id="UP000186391"/>
    </source>
</evidence>
<feature type="region of interest" description="Disordered" evidence="1">
    <location>
        <begin position="148"/>
        <end position="177"/>
    </location>
</feature>
<proteinExistence type="predicted"/>
<evidence type="ECO:0000256" key="2">
    <source>
        <dbReference type="SAM" id="Phobius"/>
    </source>
</evidence>
<dbReference type="PROSITE" id="PS51781">
    <property type="entry name" value="SH3B"/>
    <property type="match status" value="1"/>
</dbReference>
<evidence type="ECO:0000256" key="1">
    <source>
        <dbReference type="SAM" id="MobiDB-lite"/>
    </source>
</evidence>
<dbReference type="EMBL" id="MRCA01000027">
    <property type="protein sequence ID" value="OKH10915.1"/>
    <property type="molecule type" value="Genomic_DNA"/>
</dbReference>
<feature type="compositionally biased region" description="Polar residues" evidence="1">
    <location>
        <begin position="55"/>
        <end position="82"/>
    </location>
</feature>
<dbReference type="Proteomes" id="UP000186391">
    <property type="component" value="Unassembled WGS sequence"/>
</dbReference>
<keyword evidence="2" id="KW-0472">Membrane</keyword>
<accession>A0A1U7GSV1</accession>
<dbReference type="RefSeq" id="WP_073557085.1">
    <property type="nucleotide sequence ID" value="NZ_MRCA01000027.1"/>
</dbReference>
<protein>
    <submittedName>
        <fullName evidence="4">Peptide-binding protein</fullName>
    </submittedName>
</protein>
<feature type="region of interest" description="Disordered" evidence="1">
    <location>
        <begin position="52"/>
        <end position="100"/>
    </location>
</feature>
<dbReference type="Gene3D" id="2.30.30.40">
    <property type="entry name" value="SH3 Domains"/>
    <property type="match status" value="1"/>
</dbReference>
<keyword evidence="2" id="KW-1133">Transmembrane helix</keyword>
<sequence length="177" mass="19529">MLTQILKYIFGFILAIAILIGGGFAMALYFMNRVSAPPPKPIYANDNPVVKAQAPKSQTSKTNQVSLEQFSPTPDSQATPQDTPKPESSPEPLPPGAYKARVTWKQGLRLRKEPTADSEPTGGVAFNQKVIVLEESNDKNWQKIRLENGEQEGWVKSGNVQKIDEQDDTQTAESTEQ</sequence>
<feature type="domain" description="SH3b" evidence="3">
    <location>
        <begin position="97"/>
        <end position="164"/>
    </location>
</feature>